<keyword evidence="5 6" id="KW-0472">Membrane</keyword>
<evidence type="ECO:0000256" key="1">
    <source>
        <dbReference type="ARBA" id="ARBA00004141"/>
    </source>
</evidence>
<feature type="transmembrane region" description="Helical" evidence="6">
    <location>
        <begin position="84"/>
        <end position="106"/>
    </location>
</feature>
<evidence type="ECO:0008006" key="9">
    <source>
        <dbReference type="Google" id="ProtNLM"/>
    </source>
</evidence>
<feature type="transmembrane region" description="Helical" evidence="6">
    <location>
        <begin position="6"/>
        <end position="26"/>
    </location>
</feature>
<evidence type="ECO:0000313" key="8">
    <source>
        <dbReference type="Proteomes" id="UP000823123"/>
    </source>
</evidence>
<organism evidence="7 8">
    <name type="scientific">Parvimonas parva</name>
    <dbReference type="NCBI Taxonomy" id="2769485"/>
    <lineage>
        <taxon>Bacteria</taxon>
        <taxon>Bacillati</taxon>
        <taxon>Bacillota</taxon>
        <taxon>Tissierellia</taxon>
        <taxon>Tissierellales</taxon>
        <taxon>Peptoniphilaceae</taxon>
        <taxon>Parvimonas</taxon>
    </lineage>
</organism>
<evidence type="ECO:0000256" key="5">
    <source>
        <dbReference type="ARBA" id="ARBA00023136"/>
    </source>
</evidence>
<evidence type="ECO:0000313" key="7">
    <source>
        <dbReference type="EMBL" id="MBK1467788.1"/>
    </source>
</evidence>
<proteinExistence type="inferred from homology"/>
<evidence type="ECO:0000256" key="4">
    <source>
        <dbReference type="ARBA" id="ARBA00022989"/>
    </source>
</evidence>
<feature type="transmembrane region" description="Helical" evidence="6">
    <location>
        <begin position="60"/>
        <end position="77"/>
    </location>
</feature>
<keyword evidence="3 6" id="KW-0812">Transmembrane</keyword>
<feature type="transmembrane region" description="Helical" evidence="6">
    <location>
        <begin position="38"/>
        <end position="54"/>
    </location>
</feature>
<evidence type="ECO:0000256" key="3">
    <source>
        <dbReference type="ARBA" id="ARBA00022692"/>
    </source>
</evidence>
<feature type="transmembrane region" description="Helical" evidence="6">
    <location>
        <begin position="203"/>
        <end position="227"/>
    </location>
</feature>
<comment type="similarity">
    <text evidence="2">Belongs to the TMEM86 family.</text>
</comment>
<dbReference type="InterPro" id="IPR012506">
    <property type="entry name" value="TMEM86B-like"/>
</dbReference>
<sequence>MNKGLLGIFSYIILFIYTIFTTLNLYMILQKKDTERSFFNVFLMPLLALFYFLAFKNHSIFIYLAIFSFWLGDIFFTKKIKKNIILGFNLFFIGIIFYIVKLATLIKISNLNYLMTLFIIILYSGLVFFEIAISYEYAKKYFKRDIIFLYIFAGLNSILCIFTILTAISAYQNGIWYLILGSNLFLLSNSAFSYSIFIKNNRFFNICATLIYSISQLLIIIGFGIFLI</sequence>
<comment type="subcellular location">
    <subcellularLocation>
        <location evidence="1">Membrane</location>
        <topology evidence="1">Multi-pass membrane protein</topology>
    </subcellularLocation>
</comment>
<comment type="caution">
    <text evidence="7">The sequence shown here is derived from an EMBL/GenBank/DDBJ whole genome shotgun (WGS) entry which is preliminary data.</text>
</comment>
<accession>A0ABS1C6R8</accession>
<dbReference type="Proteomes" id="UP000823123">
    <property type="component" value="Unassembled WGS sequence"/>
</dbReference>
<dbReference type="EMBL" id="JACVDA010000001">
    <property type="protein sequence ID" value="MBK1467788.1"/>
    <property type="molecule type" value="Genomic_DNA"/>
</dbReference>
<feature type="transmembrane region" description="Helical" evidence="6">
    <location>
        <begin position="112"/>
        <end position="135"/>
    </location>
</feature>
<feature type="transmembrane region" description="Helical" evidence="6">
    <location>
        <begin position="174"/>
        <end position="196"/>
    </location>
</feature>
<feature type="transmembrane region" description="Helical" evidence="6">
    <location>
        <begin position="147"/>
        <end position="168"/>
    </location>
</feature>
<dbReference type="RefSeq" id="WP_201274906.1">
    <property type="nucleotide sequence ID" value="NZ_JACVDA010000001.1"/>
</dbReference>
<name>A0ABS1C6R8_9FIRM</name>
<protein>
    <recommendedName>
        <fullName evidence="9">YhhN-like protein</fullName>
    </recommendedName>
</protein>
<keyword evidence="8" id="KW-1185">Reference proteome</keyword>
<evidence type="ECO:0000256" key="6">
    <source>
        <dbReference type="SAM" id="Phobius"/>
    </source>
</evidence>
<reference evidence="7 8" key="1">
    <citation type="submission" date="2020-09" db="EMBL/GenBank/DDBJ databases">
        <title>Parvimonas S3374 sp. nov.</title>
        <authorList>
            <person name="Buhl M."/>
        </authorList>
    </citation>
    <scope>NUCLEOTIDE SEQUENCE [LARGE SCALE GENOMIC DNA]</scope>
    <source>
        <strain evidence="7 8">S3374</strain>
    </source>
</reference>
<dbReference type="Pfam" id="PF07947">
    <property type="entry name" value="YhhN"/>
    <property type="match status" value="1"/>
</dbReference>
<keyword evidence="4 6" id="KW-1133">Transmembrane helix</keyword>
<evidence type="ECO:0000256" key="2">
    <source>
        <dbReference type="ARBA" id="ARBA00007375"/>
    </source>
</evidence>
<gene>
    <name evidence="7" type="ORF">IBJ83_00420</name>
</gene>